<evidence type="ECO:0000313" key="3">
    <source>
        <dbReference type="EMBL" id="MDQ7907498.1"/>
    </source>
</evidence>
<feature type="signal peptide" evidence="1">
    <location>
        <begin position="1"/>
        <end position="19"/>
    </location>
</feature>
<feature type="chain" id="PRO_5046156924" evidence="1">
    <location>
        <begin position="20"/>
        <end position="147"/>
    </location>
</feature>
<protein>
    <submittedName>
        <fullName evidence="3">Permease-like cell division protein FtsX</fullName>
    </submittedName>
</protein>
<evidence type="ECO:0000313" key="4">
    <source>
        <dbReference type="Proteomes" id="UP001230908"/>
    </source>
</evidence>
<sequence>MLPAVVVAAMLCGAGAATAVTLLVVRDEQPQSTREYEVRVILDVDLPAEQKAAVESALSSRYPADTIGLETREEAYQRFKETYKDDPDLVESVRPESLPESFVVTTTVEAFDCAALSPVERMDGVEAIRVWQPAAAGRPCAVLLDCP</sequence>
<organism evidence="3 4">
    <name type="scientific">Phytohabitans maris</name>
    <dbReference type="NCBI Taxonomy" id="3071409"/>
    <lineage>
        <taxon>Bacteria</taxon>
        <taxon>Bacillati</taxon>
        <taxon>Actinomycetota</taxon>
        <taxon>Actinomycetes</taxon>
        <taxon>Micromonosporales</taxon>
        <taxon>Micromonosporaceae</taxon>
    </lineage>
</organism>
<name>A0ABU0ZKD1_9ACTN</name>
<dbReference type="Proteomes" id="UP001230908">
    <property type="component" value="Unassembled WGS sequence"/>
</dbReference>
<comment type="caution">
    <text evidence="3">The sequence shown here is derived from an EMBL/GenBank/DDBJ whole genome shotgun (WGS) entry which is preliminary data.</text>
</comment>
<reference evidence="3 4" key="1">
    <citation type="submission" date="2023-08" db="EMBL/GenBank/DDBJ databases">
        <title>Phytohabitans sansha sp. nov., isolated from marine sediment.</title>
        <authorList>
            <person name="Zhao Y."/>
            <person name="Yi K."/>
        </authorList>
    </citation>
    <scope>NUCLEOTIDE SEQUENCE [LARGE SCALE GENOMIC DNA]</scope>
    <source>
        <strain evidence="3 4">ZYX-F-186</strain>
    </source>
</reference>
<gene>
    <name evidence="3" type="ORF">RB614_23545</name>
</gene>
<evidence type="ECO:0000259" key="2">
    <source>
        <dbReference type="Pfam" id="PF18075"/>
    </source>
</evidence>
<keyword evidence="1" id="KW-0732">Signal</keyword>
<keyword evidence="4" id="KW-1185">Reference proteome</keyword>
<feature type="domain" description="FtsX extracellular" evidence="2">
    <location>
        <begin position="37"/>
        <end position="127"/>
    </location>
</feature>
<dbReference type="Gene3D" id="3.30.70.3040">
    <property type="match status" value="1"/>
</dbReference>
<evidence type="ECO:0000256" key="1">
    <source>
        <dbReference type="SAM" id="SignalP"/>
    </source>
</evidence>
<proteinExistence type="predicted"/>
<dbReference type="RefSeq" id="WP_308714777.1">
    <property type="nucleotide sequence ID" value="NZ_JAVHUY010000022.1"/>
</dbReference>
<dbReference type="EMBL" id="JAVHUY010000022">
    <property type="protein sequence ID" value="MDQ7907498.1"/>
    <property type="molecule type" value="Genomic_DNA"/>
</dbReference>
<dbReference type="InterPro" id="IPR040690">
    <property type="entry name" value="FtsX_ECD"/>
</dbReference>
<accession>A0ABU0ZKD1</accession>
<dbReference type="Pfam" id="PF18075">
    <property type="entry name" value="FtsX_ECD"/>
    <property type="match status" value="1"/>
</dbReference>